<evidence type="ECO:0000259" key="1">
    <source>
        <dbReference type="Pfam" id="PF09820"/>
    </source>
</evidence>
<gene>
    <name evidence="2" type="ORF">H9847_07920</name>
</gene>
<dbReference type="AlphaFoldDB" id="A0A948TH19"/>
<sequence length="418" mass="48043">MANSEHTETALENLPTIPMGVSDWGSLQDGNYLVVDKTAKLKKLVAYRSVFLARPRRMGKSTLCSMLYEMFAHGKESFAGQAIYELWTEKTYPVILLSFKTIAVKNANDFEISLRETLVAAFSEAGFPEVKSFEQSRTLNGFLRQFNSIAQQHKLVFLIDEWDYSLSHSDDNAEAFNIFMGVLEIFYSWLRELPKLRFVLVTGIMRYRETSLFTGQDIQDLSMDPDFADLLGYTQEEIKQAFAQYIPLAAARMHITEEQLLEQLQLYYAGFCFDYDAFIEVYCPYAINRFFSVVKSRNKVPYFGSYWMRSANASSALSTYVRKHALKQDELKELCEQQFTLSYAELNAANYFGPATFKQLLVQAGYFSIKSIAGNELDDADDPDDPEQRKFNCAITNKDVAKEFVPVLKQYLQELELR</sequence>
<reference evidence="2" key="1">
    <citation type="journal article" date="2021" name="PeerJ">
        <title>Extensive microbial diversity within the chicken gut microbiome revealed by metagenomics and culture.</title>
        <authorList>
            <person name="Gilroy R."/>
            <person name="Ravi A."/>
            <person name="Getino M."/>
            <person name="Pursley I."/>
            <person name="Horton D.L."/>
            <person name="Alikhan N.F."/>
            <person name="Baker D."/>
            <person name="Gharbi K."/>
            <person name="Hall N."/>
            <person name="Watson M."/>
            <person name="Adriaenssens E.M."/>
            <person name="Foster-Nyarko E."/>
            <person name="Jarju S."/>
            <person name="Secka A."/>
            <person name="Antonio M."/>
            <person name="Oren A."/>
            <person name="Chaudhuri R.R."/>
            <person name="La Ragione R."/>
            <person name="Hildebrand F."/>
            <person name="Pallen M.J."/>
        </authorList>
    </citation>
    <scope>NUCLEOTIDE SEQUENCE</scope>
    <source>
        <strain evidence="2">378</strain>
    </source>
</reference>
<accession>A0A948TH19</accession>
<proteinExistence type="predicted"/>
<dbReference type="Pfam" id="PF09820">
    <property type="entry name" value="AAA-ATPase_like"/>
    <property type="match status" value="1"/>
</dbReference>
<dbReference type="InterPro" id="IPR018631">
    <property type="entry name" value="AAA-ATPase-like_dom"/>
</dbReference>
<dbReference type="EMBL" id="JAHLFE010000163">
    <property type="protein sequence ID" value="MBU3844774.1"/>
    <property type="molecule type" value="Genomic_DNA"/>
</dbReference>
<dbReference type="InterPro" id="IPR027417">
    <property type="entry name" value="P-loop_NTPase"/>
</dbReference>
<protein>
    <submittedName>
        <fullName evidence="2">AAA family ATPase</fullName>
    </submittedName>
</protein>
<reference evidence="2" key="2">
    <citation type="submission" date="2021-04" db="EMBL/GenBank/DDBJ databases">
        <authorList>
            <person name="Gilroy R."/>
        </authorList>
    </citation>
    <scope>NUCLEOTIDE SEQUENCE</scope>
    <source>
        <strain evidence="2">378</strain>
    </source>
</reference>
<organism evidence="2 3">
    <name type="scientific">Candidatus Anaerobiospirillum pullicola</name>
    <dbReference type="NCBI Taxonomy" id="2838451"/>
    <lineage>
        <taxon>Bacteria</taxon>
        <taxon>Pseudomonadati</taxon>
        <taxon>Pseudomonadota</taxon>
        <taxon>Gammaproteobacteria</taxon>
        <taxon>Aeromonadales</taxon>
        <taxon>Succinivibrionaceae</taxon>
        <taxon>Anaerobiospirillum</taxon>
    </lineage>
</organism>
<dbReference type="SUPFAM" id="SSF52540">
    <property type="entry name" value="P-loop containing nucleoside triphosphate hydrolases"/>
    <property type="match status" value="1"/>
</dbReference>
<dbReference type="PANTHER" id="PTHR34825">
    <property type="entry name" value="CONSERVED PROTEIN, WITH A WEAK D-GALACTARATE DEHYDRATASE/ALTRONATE HYDROLASE DOMAIN"/>
    <property type="match status" value="1"/>
</dbReference>
<feature type="domain" description="AAA-ATPase-like" evidence="1">
    <location>
        <begin position="18"/>
        <end position="213"/>
    </location>
</feature>
<name>A0A948TH19_9GAMM</name>
<comment type="caution">
    <text evidence="2">The sequence shown here is derived from an EMBL/GenBank/DDBJ whole genome shotgun (WGS) entry which is preliminary data.</text>
</comment>
<dbReference type="Gene3D" id="3.40.50.300">
    <property type="entry name" value="P-loop containing nucleotide triphosphate hydrolases"/>
    <property type="match status" value="1"/>
</dbReference>
<evidence type="ECO:0000313" key="3">
    <source>
        <dbReference type="Proteomes" id="UP000733611"/>
    </source>
</evidence>
<evidence type="ECO:0000313" key="2">
    <source>
        <dbReference type="EMBL" id="MBU3844774.1"/>
    </source>
</evidence>
<dbReference type="PANTHER" id="PTHR34825:SF1">
    <property type="entry name" value="AAA-ATPASE-LIKE DOMAIN-CONTAINING PROTEIN"/>
    <property type="match status" value="1"/>
</dbReference>
<dbReference type="Proteomes" id="UP000733611">
    <property type="component" value="Unassembled WGS sequence"/>
</dbReference>